<proteinExistence type="inferred from homology"/>
<comment type="cofactor">
    <cofactor evidence="5">
        <name>Zn(2+)</name>
        <dbReference type="ChEBI" id="CHEBI:29105"/>
    </cofactor>
    <text evidence="5">Binds 1 zinc ion per subunit.</text>
</comment>
<protein>
    <recommendedName>
        <fullName evidence="5">Queuine tRNA-ribosyltransferase</fullName>
        <ecNumber evidence="5">2.4.2.29</ecNumber>
    </recommendedName>
    <alternativeName>
        <fullName evidence="5">Guanine insertion enzyme</fullName>
    </alternativeName>
    <alternativeName>
        <fullName evidence="5">tRNA-guanine transglycosylase</fullName>
    </alternativeName>
</protein>
<reference evidence="8" key="1">
    <citation type="submission" date="2016-11" db="EMBL/GenBank/DDBJ databases">
        <authorList>
            <person name="Varghese N."/>
            <person name="Submissions S."/>
        </authorList>
    </citation>
    <scope>NUCLEOTIDE SEQUENCE [LARGE SCALE GENOMIC DNA]</scope>
    <source>
        <strain evidence="8">DSM 19514</strain>
    </source>
</reference>
<feature type="binding site" evidence="5">
    <location>
        <position position="188"/>
    </location>
    <ligand>
        <name>substrate</name>
    </ligand>
</feature>
<dbReference type="InterPro" id="IPR002616">
    <property type="entry name" value="tRNA_ribo_trans-like"/>
</dbReference>
<evidence type="ECO:0000256" key="5">
    <source>
        <dbReference type="HAMAP-Rule" id="MF_00168"/>
    </source>
</evidence>
<dbReference type="InterPro" id="IPR050076">
    <property type="entry name" value="ArchSynthase1/Queuine_TRR"/>
</dbReference>
<keyword evidence="5" id="KW-0862">Zinc</keyword>
<feature type="active site" description="Proton acceptor" evidence="5">
    <location>
        <position position="94"/>
    </location>
</feature>
<comment type="function">
    <text evidence="5">Catalyzes the base-exchange of a guanine (G) residue with the queuine precursor 7-aminomethyl-7-deazaguanine (PreQ1) at position 34 (anticodon wobble position) in tRNAs with GU(N) anticodons (tRNA-Asp, -Asn, -His and -Tyr). Catalysis occurs through a double-displacement mechanism. The nucleophile active site attacks the C1' of nucleotide 34 to detach the guanine base from the RNA, forming a covalent enzyme-RNA intermediate. The proton acceptor active site deprotonates the incoming PreQ1, allowing a nucleophilic attack on the C1' of the ribose to form the product. After dissociation, two additional enzymatic reactions on the tRNA convert PreQ1 to queuine (Q), resulting in the hypermodified nucleoside queuosine (7-(((4,5-cis-dihydroxy-2-cyclopenten-1-yl)amino)methyl)-7-deazaguanosine).</text>
</comment>
<evidence type="ECO:0000313" key="8">
    <source>
        <dbReference type="Proteomes" id="UP000184295"/>
    </source>
</evidence>
<comment type="catalytic activity">
    <reaction evidence="5">
        <text>7-aminomethyl-7-carbaguanine + guanosine(34) in tRNA = 7-aminomethyl-7-carbaguanosine(34) in tRNA + guanine</text>
        <dbReference type="Rhea" id="RHEA:24104"/>
        <dbReference type="Rhea" id="RHEA-COMP:10341"/>
        <dbReference type="Rhea" id="RHEA-COMP:10342"/>
        <dbReference type="ChEBI" id="CHEBI:16235"/>
        <dbReference type="ChEBI" id="CHEBI:58703"/>
        <dbReference type="ChEBI" id="CHEBI:74269"/>
        <dbReference type="ChEBI" id="CHEBI:82833"/>
        <dbReference type="EC" id="2.4.2.29"/>
    </reaction>
</comment>
<dbReference type="HAMAP" id="MF_00168">
    <property type="entry name" value="Q_tRNA_Tgt"/>
    <property type="match status" value="1"/>
</dbReference>
<evidence type="ECO:0000259" key="6">
    <source>
        <dbReference type="Pfam" id="PF01702"/>
    </source>
</evidence>
<feature type="binding site" evidence="5">
    <location>
        <position position="146"/>
    </location>
    <ligand>
        <name>substrate</name>
    </ligand>
</feature>
<dbReference type="GO" id="GO:0008616">
    <property type="term" value="P:tRNA queuosine(34) biosynthetic process"/>
    <property type="evidence" value="ECO:0007669"/>
    <property type="project" value="UniProtKB-UniRule"/>
</dbReference>
<dbReference type="GO" id="GO:0046872">
    <property type="term" value="F:metal ion binding"/>
    <property type="evidence" value="ECO:0007669"/>
    <property type="project" value="UniProtKB-KW"/>
</dbReference>
<organism evidence="7 8">
    <name type="scientific">Ferrithrix thermotolerans DSM 19514</name>
    <dbReference type="NCBI Taxonomy" id="1121881"/>
    <lineage>
        <taxon>Bacteria</taxon>
        <taxon>Bacillati</taxon>
        <taxon>Actinomycetota</taxon>
        <taxon>Acidimicrobiia</taxon>
        <taxon>Acidimicrobiales</taxon>
        <taxon>Acidimicrobiaceae</taxon>
        <taxon>Ferrithrix</taxon>
    </lineage>
</organism>
<evidence type="ECO:0000256" key="3">
    <source>
        <dbReference type="ARBA" id="ARBA00022694"/>
    </source>
</evidence>
<dbReference type="NCBIfam" id="TIGR00430">
    <property type="entry name" value="Q_tRNA_tgt"/>
    <property type="match status" value="1"/>
</dbReference>
<dbReference type="AlphaFoldDB" id="A0A1M4SHX5"/>
<dbReference type="SUPFAM" id="SSF51713">
    <property type="entry name" value="tRNA-guanine transglycosylase"/>
    <property type="match status" value="1"/>
</dbReference>
<feature type="binding site" evidence="5">
    <location>
        <position position="305"/>
    </location>
    <ligand>
        <name>Zn(2+)</name>
        <dbReference type="ChEBI" id="CHEBI:29105"/>
    </ligand>
</feature>
<evidence type="ECO:0000256" key="2">
    <source>
        <dbReference type="ARBA" id="ARBA00022679"/>
    </source>
</evidence>
<gene>
    <name evidence="5" type="primary">tgt</name>
    <name evidence="7" type="ORF">SAMN02745225_00290</name>
</gene>
<dbReference type="EC" id="2.4.2.29" evidence="5"/>
<dbReference type="GO" id="GO:0005737">
    <property type="term" value="C:cytoplasm"/>
    <property type="evidence" value="ECO:0007669"/>
    <property type="project" value="TreeGrafter"/>
</dbReference>
<feature type="binding site" evidence="5">
    <location>
        <position position="215"/>
    </location>
    <ligand>
        <name>substrate</name>
    </ligand>
</feature>
<dbReference type="InterPro" id="IPR036511">
    <property type="entry name" value="TGT-like_sf"/>
</dbReference>
<comment type="caution">
    <text evidence="5">Lacks conserved residue(s) required for the propagation of feature annotation.</text>
</comment>
<feature type="binding site" evidence="5">
    <location>
        <position position="308"/>
    </location>
    <ligand>
        <name>Zn(2+)</name>
        <dbReference type="ChEBI" id="CHEBI:29105"/>
    </ligand>
</feature>
<evidence type="ECO:0000256" key="1">
    <source>
        <dbReference type="ARBA" id="ARBA00022676"/>
    </source>
</evidence>
<feature type="region of interest" description="RNA binding" evidence="5">
    <location>
        <begin position="246"/>
        <end position="252"/>
    </location>
</feature>
<feature type="domain" description="tRNA-guanine(15) transglycosylase-like" evidence="6">
    <location>
        <begin position="17"/>
        <end position="360"/>
    </location>
</feature>
<keyword evidence="5" id="KW-0479">Metal-binding</keyword>
<keyword evidence="4 5" id="KW-0671">Queuosine biosynthesis</keyword>
<evidence type="ECO:0000313" key="7">
    <source>
        <dbReference type="EMBL" id="SHE31762.1"/>
    </source>
</evidence>
<feature type="binding site" evidence="5">
    <location>
        <begin position="94"/>
        <end position="98"/>
    </location>
    <ligand>
        <name>substrate</name>
    </ligand>
</feature>
<dbReference type="GO" id="GO:0008479">
    <property type="term" value="F:tRNA-guanosine(34) queuine transglycosylase activity"/>
    <property type="evidence" value="ECO:0007669"/>
    <property type="project" value="UniProtKB-UniRule"/>
</dbReference>
<keyword evidence="1 5" id="KW-0328">Glycosyltransferase</keyword>
<feature type="binding site" evidence="5">
    <location>
        <position position="334"/>
    </location>
    <ligand>
        <name>Zn(2+)</name>
        <dbReference type="ChEBI" id="CHEBI:29105"/>
    </ligand>
</feature>
<dbReference type="Gene3D" id="3.20.20.105">
    <property type="entry name" value="Queuine tRNA-ribosyltransferase-like"/>
    <property type="match status" value="1"/>
</dbReference>
<dbReference type="PANTHER" id="PTHR46499:SF1">
    <property type="entry name" value="QUEUINE TRNA-RIBOSYLTRANSFERASE"/>
    <property type="match status" value="1"/>
</dbReference>
<dbReference type="STRING" id="1121881.SAMN02745225_00290"/>
<keyword evidence="3 5" id="KW-0819">tRNA processing</keyword>
<feature type="binding site" evidence="5">
    <location>
        <position position="303"/>
    </location>
    <ligand>
        <name>Zn(2+)</name>
        <dbReference type="ChEBI" id="CHEBI:29105"/>
    </ligand>
</feature>
<keyword evidence="2 5" id="KW-0808">Transferase</keyword>
<comment type="subunit">
    <text evidence="5">Homodimer. Within each dimer, one monomer is responsible for RNA recognition and catalysis, while the other monomer binds to the replacement base PreQ1.</text>
</comment>
<sequence length="367" mass="40457">MTTLSGRFEILKESGSYRNGRFLGERHSFLTPVFMPVGTRGSVRLFPHDLLDQIGFEVVLANTYHMMLRPGADVVAKLGGLHRFSGWPNAILTDSGGFQVMSLDANFDLDGVSFRSVYDGAKAYLTPENAVRMQELLGSDIAMVLDVCTMLPASTDQLKEALYLTISWAKRSKAAHNRSDQSLFGIVQGGTDATLRKISIEATCEIGFDGYAIGGLAVGEERSLTLETVQLCCDSLPQDAPRYLMGVGDPYSIVHAVELGVDMFDCVAPSRVARHGVGWTSNGKVSVKQARYVASEEPLDPNCECDTCVRYPMALLNHLFKVDPVTLGVLLTRHNLTFMKTLISWCRKAVEEGNFNDPKRFVETYYS</sequence>
<dbReference type="Pfam" id="PF01702">
    <property type="entry name" value="TGT"/>
    <property type="match status" value="1"/>
</dbReference>
<name>A0A1M4SHX5_9ACTN</name>
<accession>A0A1M4SHX5</accession>
<dbReference type="UniPathway" id="UPA00392"/>
<dbReference type="Proteomes" id="UP000184295">
    <property type="component" value="Unassembled WGS sequence"/>
</dbReference>
<comment type="pathway">
    <text evidence="5">tRNA modification; tRNA-queuosine biosynthesis.</text>
</comment>
<comment type="similarity">
    <text evidence="5">Belongs to the queuine tRNA-ribosyltransferase family.</text>
</comment>
<evidence type="ECO:0000256" key="4">
    <source>
        <dbReference type="ARBA" id="ARBA00022785"/>
    </source>
</evidence>
<dbReference type="EMBL" id="FQUL01000002">
    <property type="protein sequence ID" value="SHE31762.1"/>
    <property type="molecule type" value="Genomic_DNA"/>
</dbReference>
<dbReference type="InterPro" id="IPR004803">
    <property type="entry name" value="TGT"/>
</dbReference>
<dbReference type="PANTHER" id="PTHR46499">
    <property type="entry name" value="QUEUINE TRNA-RIBOSYLTRANSFERASE"/>
    <property type="match status" value="1"/>
</dbReference>
<feature type="active site" description="Nucleophile" evidence="5">
    <location>
        <position position="265"/>
    </location>
</feature>
<dbReference type="NCBIfam" id="TIGR00449">
    <property type="entry name" value="tgt_general"/>
    <property type="match status" value="1"/>
</dbReference>
<keyword evidence="8" id="KW-1185">Reference proteome</keyword>